<feature type="repeat" description="HEAT" evidence="3">
    <location>
        <begin position="203"/>
        <end position="241"/>
    </location>
</feature>
<protein>
    <submittedName>
        <fullName evidence="5">Putative Serine/threonine-protein phosphatase 2A 65 kDa regulatory subunit A alpha</fullName>
    </submittedName>
</protein>
<evidence type="ECO:0000256" key="3">
    <source>
        <dbReference type="PROSITE-ProRule" id="PRU00103"/>
    </source>
</evidence>
<dbReference type="InterPro" id="IPR016024">
    <property type="entry name" value="ARM-type_fold"/>
</dbReference>
<dbReference type="PANTHER" id="PTHR10648:SF4">
    <property type="entry name" value="PROTEIN PHOSPHATASE 2 (FORMERLY 2A), REGULATORY SUBUNIT A, BETA ISOFORM-RELATED"/>
    <property type="match status" value="1"/>
</dbReference>
<accession>A0A5J4WJB2</accession>
<dbReference type="Proteomes" id="UP000324800">
    <property type="component" value="Unassembled WGS sequence"/>
</dbReference>
<dbReference type="GO" id="GO:0005634">
    <property type="term" value="C:nucleus"/>
    <property type="evidence" value="ECO:0007669"/>
    <property type="project" value="TreeGrafter"/>
</dbReference>
<dbReference type="PROSITE" id="PS50077">
    <property type="entry name" value="HEAT_REPEAT"/>
    <property type="match status" value="9"/>
</dbReference>
<feature type="repeat" description="HEAT" evidence="3">
    <location>
        <begin position="395"/>
        <end position="431"/>
    </location>
</feature>
<dbReference type="Pfam" id="PF02985">
    <property type="entry name" value="HEAT"/>
    <property type="match status" value="2"/>
</dbReference>
<feature type="repeat" description="HEAT" evidence="3">
    <location>
        <begin position="86"/>
        <end position="124"/>
    </location>
</feature>
<evidence type="ECO:0000256" key="2">
    <source>
        <dbReference type="ARBA" id="ARBA00038332"/>
    </source>
</evidence>
<dbReference type="GO" id="GO:0005829">
    <property type="term" value="C:cytosol"/>
    <property type="evidence" value="ECO:0007669"/>
    <property type="project" value="TreeGrafter"/>
</dbReference>
<dbReference type="GO" id="GO:0019888">
    <property type="term" value="F:protein phosphatase regulator activity"/>
    <property type="evidence" value="ECO:0007669"/>
    <property type="project" value="TreeGrafter"/>
</dbReference>
<name>A0A5J4WJB2_9EUKA</name>
<dbReference type="EMBL" id="SNRW01001941">
    <property type="protein sequence ID" value="KAA6394449.1"/>
    <property type="molecule type" value="Genomic_DNA"/>
</dbReference>
<dbReference type="InterPro" id="IPR051023">
    <property type="entry name" value="PP2A_Regulatory_Subunit_A"/>
</dbReference>
<dbReference type="InterPro" id="IPR054573">
    <property type="entry name" value="PP2A/SF3B1-like_HEAT"/>
</dbReference>
<sequence>MKREENLIQVALLLDNFKSDDLALRLASVKGLPLICDTLGPERTQKEILPFLNDCLDDEDEVLVALADELGKLQRQVGGNSNVHLLLPLLESLASVEENSVREKAIESLKSLIPLVPQQVIESTVYGQAEELAKGDWFTKRESAVQIIPVVYNSCNQKEKKDELVKTFVGLCADEIPMVRRAAVKAIKNFVSVLDRQTIKSQIIPAMTKLGNDEQDSIRIWIMESLCGIAASLSQTIQQSNSQTNVNSSFTPSSVSVGVDDAKQGVVPIYLRLAKDQSWRVRFKVGEKICRLAEVMPRQLVKSDLLPSFLLLIKDDEMEVRTVCASQLSDFAFFVSDLTSQTPVPAQQQNAIITQIVPVINQLAKDENTTFKESLAGSVMRLVPLVQRQDANVHLLPLVNSFLHPDQPAEVRAAAISNLNSLAKSIEIETICPKIMAAVNGLASDTQWRIRITVAQHILFIAKQLKVQSFNELLLPLCQKQLALDRVHAVREATIIALKDVGSWYGKDWVVKSLLPQVAPLAKDKSYIQRLTALYALTAFTPLVASSALTGGQAQQEAKGGAPSPQTVPSDDTGIRQYIFPILMQLARDPVANVRFTAARALRVCVQNVDGAQAKREIKAVIERLTSDADRDVKYFAGQALVGI</sequence>
<feature type="domain" description="Phosphatase PP2A regulatory subunit A/Splicing factor 3B subunit 1-like HEAT repeat" evidence="4">
    <location>
        <begin position="299"/>
        <end position="385"/>
    </location>
</feature>
<proteinExistence type="inferred from homology"/>
<keyword evidence="1" id="KW-0677">Repeat</keyword>
<feature type="repeat" description="HEAT" evidence="3">
    <location>
        <begin position="579"/>
        <end position="617"/>
    </location>
</feature>
<evidence type="ECO:0000259" key="4">
    <source>
        <dbReference type="Pfam" id="PF22646"/>
    </source>
</evidence>
<organism evidence="5 6">
    <name type="scientific">Streblomastix strix</name>
    <dbReference type="NCBI Taxonomy" id="222440"/>
    <lineage>
        <taxon>Eukaryota</taxon>
        <taxon>Metamonada</taxon>
        <taxon>Preaxostyla</taxon>
        <taxon>Oxymonadida</taxon>
        <taxon>Streblomastigidae</taxon>
        <taxon>Streblomastix</taxon>
    </lineage>
</organism>
<dbReference type="SUPFAM" id="SSF48371">
    <property type="entry name" value="ARM repeat"/>
    <property type="match status" value="1"/>
</dbReference>
<evidence type="ECO:0000313" key="5">
    <source>
        <dbReference type="EMBL" id="KAA6394449.1"/>
    </source>
</evidence>
<dbReference type="InterPro" id="IPR021133">
    <property type="entry name" value="HEAT_type_2"/>
</dbReference>
<feature type="repeat" description="HEAT" evidence="3">
    <location>
        <begin position="164"/>
        <end position="202"/>
    </location>
</feature>
<dbReference type="PANTHER" id="PTHR10648">
    <property type="entry name" value="SERINE/THREONINE-PROTEIN PHOSPHATASE PP2A 65 KDA REGULATORY SUBUNIT"/>
    <property type="match status" value="1"/>
</dbReference>
<dbReference type="InterPro" id="IPR000357">
    <property type="entry name" value="HEAT"/>
</dbReference>
<gene>
    <name evidence="5" type="ORF">EZS28_010025</name>
</gene>
<evidence type="ECO:0000313" key="6">
    <source>
        <dbReference type="Proteomes" id="UP000324800"/>
    </source>
</evidence>
<dbReference type="GO" id="GO:0000159">
    <property type="term" value="C:protein phosphatase type 2A complex"/>
    <property type="evidence" value="ECO:0007669"/>
    <property type="project" value="TreeGrafter"/>
</dbReference>
<dbReference type="OrthoDB" id="340346at2759"/>
<reference evidence="5 6" key="1">
    <citation type="submission" date="2019-03" db="EMBL/GenBank/DDBJ databases">
        <title>Single cell metagenomics reveals metabolic interactions within the superorganism composed of flagellate Streblomastix strix and complex community of Bacteroidetes bacteria on its surface.</title>
        <authorList>
            <person name="Treitli S.C."/>
            <person name="Kolisko M."/>
            <person name="Husnik F."/>
            <person name="Keeling P."/>
            <person name="Hampl V."/>
        </authorList>
    </citation>
    <scope>NUCLEOTIDE SEQUENCE [LARGE SCALE GENOMIC DNA]</scope>
    <source>
        <strain evidence="5">ST1C</strain>
    </source>
</reference>
<comment type="similarity">
    <text evidence="2">Belongs to the phosphatase 2A regulatory subunit A family.</text>
</comment>
<comment type="caution">
    <text evidence="5">The sequence shown here is derived from an EMBL/GenBank/DDBJ whole genome shotgun (WGS) entry which is preliminary data.</text>
</comment>
<feature type="repeat" description="HEAT" evidence="3">
    <location>
        <begin position="514"/>
        <end position="550"/>
    </location>
</feature>
<evidence type="ECO:0000256" key="1">
    <source>
        <dbReference type="ARBA" id="ARBA00022737"/>
    </source>
</evidence>
<dbReference type="AlphaFoldDB" id="A0A5J4WJB2"/>
<feature type="repeat" description="HEAT" evidence="3">
    <location>
        <begin position="266"/>
        <end position="304"/>
    </location>
</feature>
<feature type="repeat" description="HEAT" evidence="3">
    <location>
        <begin position="305"/>
        <end position="342"/>
    </location>
</feature>
<dbReference type="InterPro" id="IPR011989">
    <property type="entry name" value="ARM-like"/>
</dbReference>
<feature type="repeat" description="HEAT" evidence="3">
    <location>
        <begin position="356"/>
        <end position="394"/>
    </location>
</feature>
<dbReference type="Gene3D" id="1.25.10.10">
    <property type="entry name" value="Leucine-rich Repeat Variant"/>
    <property type="match status" value="1"/>
</dbReference>
<dbReference type="Pfam" id="PF22646">
    <property type="entry name" value="PPP2R1A-like_HEAT"/>
    <property type="match status" value="1"/>
</dbReference>